<sequence>MQSQLDKSIQILSTWGANASQVEAILTSEFIQSELETRTKHIIAIQECLELLFSEQKRRVEFMAKKNKSALFPTKKPLEIISSGSLHDLEEVHAKVRSMVCI</sequence>
<evidence type="ECO:0000313" key="2">
    <source>
        <dbReference type="Proteomes" id="UP000031671"/>
    </source>
</evidence>
<accession>A0A0B8NWS7</accession>
<organism evidence="1 2">
    <name type="scientific">Vibrio ishigakensis</name>
    <dbReference type="NCBI Taxonomy" id="1481914"/>
    <lineage>
        <taxon>Bacteria</taxon>
        <taxon>Pseudomonadati</taxon>
        <taxon>Pseudomonadota</taxon>
        <taxon>Gammaproteobacteria</taxon>
        <taxon>Vibrionales</taxon>
        <taxon>Vibrionaceae</taxon>
        <taxon>Vibrio</taxon>
    </lineage>
</organism>
<evidence type="ECO:0008006" key="3">
    <source>
        <dbReference type="Google" id="ProtNLM"/>
    </source>
</evidence>
<gene>
    <name evidence="1" type="ORF">JCM19231_3954</name>
</gene>
<dbReference type="RefSeq" id="WP_261836248.1">
    <property type="nucleotide sequence ID" value="NZ_AP024882.1"/>
</dbReference>
<dbReference type="Proteomes" id="UP000031671">
    <property type="component" value="Unassembled WGS sequence"/>
</dbReference>
<reference evidence="1 2" key="1">
    <citation type="submission" date="2015-01" db="EMBL/GenBank/DDBJ databases">
        <title>Vibrio sp. C1 JCM 19231 whole genome shotgun sequence.</title>
        <authorList>
            <person name="Sawabe T."/>
            <person name="Meirelles P."/>
            <person name="Feng G."/>
            <person name="Sayaka M."/>
            <person name="Hattori M."/>
            <person name="Ohkuma M."/>
        </authorList>
    </citation>
    <scope>NUCLEOTIDE SEQUENCE [LARGE SCALE GENOMIC DNA]</scope>
    <source>
        <strain evidence="2">JCM 19231</strain>
    </source>
</reference>
<protein>
    <recommendedName>
        <fullName evidence="3">Antitoxin Xre/MbcA/ParS-like toxin-binding domain-containing protein</fullName>
    </recommendedName>
</protein>
<evidence type="ECO:0000313" key="1">
    <source>
        <dbReference type="EMBL" id="GAM58995.1"/>
    </source>
</evidence>
<comment type="caution">
    <text evidence="1">The sequence shown here is derived from an EMBL/GenBank/DDBJ whole genome shotgun (WGS) entry which is preliminary data.</text>
</comment>
<dbReference type="EMBL" id="BBRZ01000117">
    <property type="protein sequence ID" value="GAM58995.1"/>
    <property type="molecule type" value="Genomic_DNA"/>
</dbReference>
<keyword evidence="2" id="KW-1185">Reference proteome</keyword>
<reference evidence="1 2" key="2">
    <citation type="submission" date="2015-01" db="EMBL/GenBank/DDBJ databases">
        <authorList>
            <consortium name="NBRP consortium"/>
            <person name="Sawabe T."/>
            <person name="Meirelles P."/>
            <person name="Feng G."/>
            <person name="Sayaka M."/>
            <person name="Hattori M."/>
            <person name="Ohkuma M."/>
        </authorList>
    </citation>
    <scope>NUCLEOTIDE SEQUENCE [LARGE SCALE GENOMIC DNA]</scope>
    <source>
        <strain evidence="2">JCM 19231</strain>
    </source>
</reference>
<dbReference type="AlphaFoldDB" id="A0A0B8NWS7"/>
<name>A0A0B8NWS7_9VIBR</name>
<proteinExistence type="predicted"/>